<dbReference type="HOGENOM" id="CLU_214035_0_0_1"/>
<reference evidence="3" key="1">
    <citation type="journal article" date="2014" name="Proc. Natl. Acad. Sci. U.S.A.">
        <title>Extensive sampling of basidiomycete genomes demonstrates inadequacy of the white-rot/brown-rot paradigm for wood decay fungi.</title>
        <authorList>
            <person name="Riley R."/>
            <person name="Salamov A.A."/>
            <person name="Brown D.W."/>
            <person name="Nagy L.G."/>
            <person name="Floudas D."/>
            <person name="Held B.W."/>
            <person name="Levasseur A."/>
            <person name="Lombard V."/>
            <person name="Morin E."/>
            <person name="Otillar R."/>
            <person name="Lindquist E.A."/>
            <person name="Sun H."/>
            <person name="LaButti K.M."/>
            <person name="Schmutz J."/>
            <person name="Jabbour D."/>
            <person name="Luo H."/>
            <person name="Baker S.E."/>
            <person name="Pisabarro A.G."/>
            <person name="Walton J.D."/>
            <person name="Blanchette R.A."/>
            <person name="Henrissat B."/>
            <person name="Martin F."/>
            <person name="Cullen D."/>
            <person name="Hibbett D.S."/>
            <person name="Grigoriev I.V."/>
        </authorList>
    </citation>
    <scope>NUCLEOTIDE SEQUENCE [LARGE SCALE GENOMIC DNA]</scope>
    <source>
        <strain evidence="3">PC15</strain>
    </source>
</reference>
<dbReference type="InParanoid" id="A0A067NPX6"/>
<keyword evidence="1" id="KW-0732">Signal</keyword>
<feature type="chain" id="PRO_5001642425" description="Small secreted protein" evidence="1">
    <location>
        <begin position="18"/>
        <end position="53"/>
    </location>
</feature>
<evidence type="ECO:0000313" key="3">
    <source>
        <dbReference type="Proteomes" id="UP000027073"/>
    </source>
</evidence>
<protein>
    <recommendedName>
        <fullName evidence="4">Small secreted protein</fullName>
    </recommendedName>
</protein>
<dbReference type="AlphaFoldDB" id="A0A067NPX6"/>
<sequence length="53" mass="5590">MNVSILALLACVAAAYALPVDVVAIEARRADSSVDLLNAEWCTSPRGLCRKAT</sequence>
<proteinExistence type="predicted"/>
<evidence type="ECO:0008006" key="4">
    <source>
        <dbReference type="Google" id="ProtNLM"/>
    </source>
</evidence>
<evidence type="ECO:0000313" key="2">
    <source>
        <dbReference type="EMBL" id="KDQ29974.1"/>
    </source>
</evidence>
<dbReference type="EMBL" id="KL198006">
    <property type="protein sequence ID" value="KDQ29974.1"/>
    <property type="molecule type" value="Genomic_DNA"/>
</dbReference>
<accession>A0A067NPX6</accession>
<name>A0A067NPX6_PLEO1</name>
<dbReference type="VEuPathDB" id="FungiDB:PLEOSDRAFT_1101008"/>
<organism evidence="2 3">
    <name type="scientific">Pleurotus ostreatus (strain PC15)</name>
    <name type="common">Oyster mushroom</name>
    <dbReference type="NCBI Taxonomy" id="1137138"/>
    <lineage>
        <taxon>Eukaryota</taxon>
        <taxon>Fungi</taxon>
        <taxon>Dikarya</taxon>
        <taxon>Basidiomycota</taxon>
        <taxon>Agaricomycotina</taxon>
        <taxon>Agaricomycetes</taxon>
        <taxon>Agaricomycetidae</taxon>
        <taxon>Agaricales</taxon>
        <taxon>Pleurotineae</taxon>
        <taxon>Pleurotaceae</taxon>
        <taxon>Pleurotus</taxon>
    </lineage>
</organism>
<feature type="signal peptide" evidence="1">
    <location>
        <begin position="1"/>
        <end position="17"/>
    </location>
</feature>
<gene>
    <name evidence="2" type="ORF">PLEOSDRAFT_1101008</name>
</gene>
<dbReference type="Proteomes" id="UP000027073">
    <property type="component" value="Unassembled WGS sequence"/>
</dbReference>
<evidence type="ECO:0000256" key="1">
    <source>
        <dbReference type="SAM" id="SignalP"/>
    </source>
</evidence>